<sequence>MLFASWQLPDVPSNANNAEDHHQQQHHQQQQPPSVPSRSNSINHDDATSSNHHQQQQQMHDSWRTTSQDSTATEDSSSLQGPIDQNQQTTPDVQQRYLVETITMTTVTERRIVREISEEDSNRVGSLEDSTTASDGTSRQPSIESQKSMDDSKASNGGQSNGGDSSKSSDDSSCDKDKPSDLSLAVKIGSVNTLVSNSLKPNSAVRQLFPDPRFISPPPAPVKSLSADLEDAQLEDTVDGKFLVTAESLKLFDAVKRTKMGSSGRSESCDVGGDSQSSSTSIKRTIERNALRRSLNCKYDSLRRKNLRSKDLTLEERIRQLTCVDDNETDNGSATDTTSGGGGNNLASLENNNTGRITHLNHNHQHHNHNHHVIMNGVGGMMNNMMEGVDHLHLPMQLPTRTSPSGEERPNKGHVMMQQQHQQQQQQQQQPHHHHHHNHHGTSSSSSAYRRITEMFGGQKKNSSSANNSDLNLPDISKQVASCNKQQQSNSNNKANKQFLASLAPLSCVSANSMDGREDYYQRLPVRMQQHQQHQHQHQHQQQQPGDRNSISHNSDSSYSLEDIEDALNDGIPAPPDVTRGTPTSAGPSMEAFGGAGGGSNDASDELQAFVEQDKSRIERIKRRYESEDSRANSSSEQQHDNSKNKSSTTEDDDEDDELNDYGFNRRPSVRGIKAQFKTTNEIVHQLRTRSAAANSLPEACRLGFPGGNQQQQQDDAMSTSSAASDIYRVTYTNDVHADPSTITRINNMQKQINEIYQSIAESSISSVLLEQQKQMAGAGPIPYLDGTLPRTMSASTQAAIDHRNNVAAAAAAGGGGGGTMLNQARMLRIAGGGEVLPASSTPPGVYSTLPKAHRAHPGQIQTSYAAAGTYSCIVPQAQAAINNGQAGAQAAAAGSKCYRTMYVVPYNGNAPQDPTYQNLQRIGMSQQQQQAIGYSEQQQQQQQQLERYPYARNGRIEAPTSQQQQQLQQQQRYYVSNNRPATIPNTQTTSAALHLHLHQAEEFQVSSSAATGRPPSGALQISSAAAAAAAASAAIGSQALPVVPPPPPPDESVYNVQTLSGVTYSICPPPPPSQTTATYTYQMQIQGRLSDVQTQSAVAAVQAAAVAATTDPMLSLLNTSSQLLQATNKVAAAQQQQSLTTTTMTTPSGLGGTSSLLSSPTKHHQQALYHTGSLQRGCSVAERGVPEGAASAPSHDFVVSQSLTSTMMTSQQQQQQQQQQMQQMQDGQAQATTQQDQQNPVYYAMNV</sequence>
<feature type="compositionally biased region" description="Low complexity" evidence="1">
    <location>
        <begin position="1136"/>
        <end position="1161"/>
    </location>
</feature>
<accession>A0ABD2XEE3</accession>
<feature type="region of interest" description="Disordered" evidence="1">
    <location>
        <begin position="1209"/>
        <end position="1248"/>
    </location>
</feature>
<dbReference type="EMBL" id="JBJJXI010000030">
    <property type="protein sequence ID" value="KAL3403445.1"/>
    <property type="molecule type" value="Genomic_DNA"/>
</dbReference>
<feature type="compositionally biased region" description="Low complexity" evidence="1">
    <location>
        <begin position="418"/>
        <end position="430"/>
    </location>
</feature>
<keyword evidence="3" id="KW-1185">Reference proteome</keyword>
<evidence type="ECO:0000256" key="1">
    <source>
        <dbReference type="SAM" id="MobiDB-lite"/>
    </source>
</evidence>
<feature type="compositionally biased region" description="Polar residues" evidence="1">
    <location>
        <begin position="128"/>
        <end position="146"/>
    </location>
</feature>
<feature type="compositionally biased region" description="Basic and acidic residues" evidence="1">
    <location>
        <begin position="113"/>
        <end position="122"/>
    </location>
</feature>
<feature type="region of interest" description="Disordered" evidence="1">
    <location>
        <begin position="1"/>
        <end position="94"/>
    </location>
</feature>
<feature type="compositionally biased region" description="Basic and acidic residues" evidence="1">
    <location>
        <begin position="167"/>
        <end position="179"/>
    </location>
</feature>
<gene>
    <name evidence="2" type="ORF">TKK_003726</name>
</gene>
<dbReference type="InterPro" id="IPR052145">
    <property type="entry name" value="Mediator/Homeobox_domain"/>
</dbReference>
<feature type="region of interest" description="Disordered" evidence="1">
    <location>
        <begin position="1136"/>
        <end position="1166"/>
    </location>
</feature>
<name>A0ABD2XEE3_9HYME</name>
<feature type="compositionally biased region" description="Polar residues" evidence="1">
    <location>
        <begin position="274"/>
        <end position="283"/>
    </location>
</feature>
<feature type="compositionally biased region" description="Low complexity" evidence="1">
    <location>
        <begin position="1209"/>
        <end position="1239"/>
    </location>
</feature>
<feature type="compositionally biased region" description="Acidic residues" evidence="1">
    <location>
        <begin position="650"/>
        <end position="660"/>
    </location>
</feature>
<comment type="caution">
    <text evidence="2">The sequence shown here is derived from an EMBL/GenBank/DDBJ whole genome shotgun (WGS) entry which is preliminary data.</text>
</comment>
<reference evidence="2 3" key="1">
    <citation type="journal article" date="2024" name="bioRxiv">
        <title>A reference genome for Trichogramma kaykai: A tiny desert-dwelling parasitoid wasp with competing sex-ratio distorters.</title>
        <authorList>
            <person name="Culotta J."/>
            <person name="Lindsey A.R."/>
        </authorList>
    </citation>
    <scope>NUCLEOTIDE SEQUENCE [LARGE SCALE GENOMIC DNA]</scope>
    <source>
        <strain evidence="2 3">KSX58</strain>
    </source>
</reference>
<evidence type="ECO:0000313" key="3">
    <source>
        <dbReference type="Proteomes" id="UP001627154"/>
    </source>
</evidence>
<proteinExistence type="predicted"/>
<organism evidence="2 3">
    <name type="scientific">Trichogramma kaykai</name>
    <dbReference type="NCBI Taxonomy" id="54128"/>
    <lineage>
        <taxon>Eukaryota</taxon>
        <taxon>Metazoa</taxon>
        <taxon>Ecdysozoa</taxon>
        <taxon>Arthropoda</taxon>
        <taxon>Hexapoda</taxon>
        <taxon>Insecta</taxon>
        <taxon>Pterygota</taxon>
        <taxon>Neoptera</taxon>
        <taxon>Endopterygota</taxon>
        <taxon>Hymenoptera</taxon>
        <taxon>Apocrita</taxon>
        <taxon>Proctotrupomorpha</taxon>
        <taxon>Chalcidoidea</taxon>
        <taxon>Trichogrammatidae</taxon>
        <taxon>Trichogramma</taxon>
    </lineage>
</organism>
<feature type="compositionally biased region" description="Polar residues" evidence="1">
    <location>
        <begin position="64"/>
        <end position="93"/>
    </location>
</feature>
<protein>
    <submittedName>
        <fullName evidence="2">Uncharacterized protein</fullName>
    </submittedName>
</protein>
<feature type="region of interest" description="Disordered" evidence="1">
    <location>
        <begin position="261"/>
        <end position="283"/>
    </location>
</feature>
<dbReference type="PANTHER" id="PTHR24330">
    <property type="entry name" value="HOMEOBOX PROTEIN BARH-LIKE"/>
    <property type="match status" value="1"/>
</dbReference>
<feature type="region of interest" description="Disordered" evidence="1">
    <location>
        <begin position="624"/>
        <end position="667"/>
    </location>
</feature>
<feature type="region of interest" description="Disordered" evidence="1">
    <location>
        <begin position="396"/>
        <end position="447"/>
    </location>
</feature>
<feature type="compositionally biased region" description="Basic residues" evidence="1">
    <location>
        <begin position="431"/>
        <end position="440"/>
    </location>
</feature>
<evidence type="ECO:0000313" key="2">
    <source>
        <dbReference type="EMBL" id="KAL3403445.1"/>
    </source>
</evidence>
<feature type="compositionally biased region" description="Low complexity" evidence="1">
    <location>
        <begin position="155"/>
        <end position="166"/>
    </location>
</feature>
<dbReference type="Proteomes" id="UP001627154">
    <property type="component" value="Unassembled WGS sequence"/>
</dbReference>
<feature type="region of interest" description="Disordered" evidence="1">
    <location>
        <begin position="325"/>
        <end position="352"/>
    </location>
</feature>
<dbReference type="PANTHER" id="PTHR24330:SF19">
    <property type="entry name" value="MEDIATOR OF RNA POLYMERASE II TRANSCRIPTION SUBUNIT 29"/>
    <property type="match status" value="1"/>
</dbReference>
<feature type="region of interest" description="Disordered" evidence="1">
    <location>
        <begin position="528"/>
        <end position="604"/>
    </location>
</feature>
<dbReference type="AlphaFoldDB" id="A0ABD2XEE3"/>
<feature type="region of interest" description="Disordered" evidence="1">
    <location>
        <begin position="113"/>
        <end position="179"/>
    </location>
</feature>
<feature type="compositionally biased region" description="Low complexity" evidence="1">
    <location>
        <begin position="551"/>
        <end position="560"/>
    </location>
</feature>